<dbReference type="InterPro" id="IPR000281">
    <property type="entry name" value="HTH_RpiR"/>
</dbReference>
<evidence type="ECO:0000313" key="2">
    <source>
        <dbReference type="EMBL" id="RZS33917.1"/>
    </source>
</evidence>
<sequence>MEPSLTKRIAQVREQLSDSGLRVVDFLALHPAEASVFSAQEIADQAGVSDATVIRTVKQLGYGGLGELRRAAAAMLNQVRDPEQTLAENLTQSDDSSQLLAKISLDAAHLARALPRTVPAEAFDAAIKTLATASDTLIVGYGSAEPAAMAMSLGLRRIGRSATATALTGYNFADALGQLGPRSALVIIAPLRHVREQDVAISEAARIGCPVVLITEMLASHFADRVATVLVTPSTDDLLPGPEIANLLLVDALILGVAAADPDRALDSWKTTNRLRADIVGGNLDVPLHRSTASRAAQPRVPPDSR</sequence>
<organism evidence="2 3">
    <name type="scientific">Herbihabitans rhizosphaerae</name>
    <dbReference type="NCBI Taxonomy" id="1872711"/>
    <lineage>
        <taxon>Bacteria</taxon>
        <taxon>Bacillati</taxon>
        <taxon>Actinomycetota</taxon>
        <taxon>Actinomycetes</taxon>
        <taxon>Pseudonocardiales</taxon>
        <taxon>Pseudonocardiaceae</taxon>
        <taxon>Herbihabitans</taxon>
    </lineage>
</organism>
<evidence type="ECO:0000259" key="1">
    <source>
        <dbReference type="PROSITE" id="PS51071"/>
    </source>
</evidence>
<keyword evidence="3" id="KW-1185">Reference proteome</keyword>
<dbReference type="AlphaFoldDB" id="A0A4V2ERS8"/>
<dbReference type="InterPro" id="IPR046348">
    <property type="entry name" value="SIS_dom_sf"/>
</dbReference>
<comment type="caution">
    <text evidence="2">The sequence shown here is derived from an EMBL/GenBank/DDBJ whole genome shotgun (WGS) entry which is preliminary data.</text>
</comment>
<dbReference type="Proteomes" id="UP000294257">
    <property type="component" value="Unassembled WGS sequence"/>
</dbReference>
<dbReference type="OrthoDB" id="3808596at2"/>
<dbReference type="EMBL" id="SGWQ01000010">
    <property type="protein sequence ID" value="RZS33917.1"/>
    <property type="molecule type" value="Genomic_DNA"/>
</dbReference>
<dbReference type="SUPFAM" id="SSF46689">
    <property type="entry name" value="Homeodomain-like"/>
    <property type="match status" value="1"/>
</dbReference>
<protein>
    <submittedName>
        <fullName evidence="2">RpiR family transcriptional regulator</fullName>
    </submittedName>
</protein>
<dbReference type="Pfam" id="PF01418">
    <property type="entry name" value="HTH_6"/>
    <property type="match status" value="1"/>
</dbReference>
<gene>
    <name evidence="2" type="ORF">EV193_11067</name>
</gene>
<dbReference type="Gene3D" id="1.10.10.10">
    <property type="entry name" value="Winged helix-like DNA-binding domain superfamily/Winged helix DNA-binding domain"/>
    <property type="match status" value="1"/>
</dbReference>
<dbReference type="SUPFAM" id="SSF53697">
    <property type="entry name" value="SIS domain"/>
    <property type="match status" value="1"/>
</dbReference>
<dbReference type="Gene3D" id="3.40.50.10490">
    <property type="entry name" value="Glucose-6-phosphate isomerase like protein, domain 1"/>
    <property type="match status" value="1"/>
</dbReference>
<dbReference type="InterPro" id="IPR047640">
    <property type="entry name" value="RpiR-like"/>
</dbReference>
<dbReference type="GO" id="GO:1901135">
    <property type="term" value="P:carbohydrate derivative metabolic process"/>
    <property type="evidence" value="ECO:0007669"/>
    <property type="project" value="InterPro"/>
</dbReference>
<dbReference type="InterPro" id="IPR036388">
    <property type="entry name" value="WH-like_DNA-bd_sf"/>
</dbReference>
<dbReference type="InterPro" id="IPR009057">
    <property type="entry name" value="Homeodomain-like_sf"/>
</dbReference>
<dbReference type="GO" id="GO:0003677">
    <property type="term" value="F:DNA binding"/>
    <property type="evidence" value="ECO:0007669"/>
    <property type="project" value="InterPro"/>
</dbReference>
<dbReference type="PANTHER" id="PTHR30514:SF1">
    <property type="entry name" value="HTH-TYPE TRANSCRIPTIONAL REGULATOR HEXR-RELATED"/>
    <property type="match status" value="1"/>
</dbReference>
<dbReference type="GO" id="GO:0003700">
    <property type="term" value="F:DNA-binding transcription factor activity"/>
    <property type="evidence" value="ECO:0007669"/>
    <property type="project" value="InterPro"/>
</dbReference>
<dbReference type="PANTHER" id="PTHR30514">
    <property type="entry name" value="GLUCOKINASE"/>
    <property type="match status" value="1"/>
</dbReference>
<dbReference type="PROSITE" id="PS51071">
    <property type="entry name" value="HTH_RPIR"/>
    <property type="match status" value="1"/>
</dbReference>
<accession>A0A4V2ERS8</accession>
<evidence type="ECO:0000313" key="3">
    <source>
        <dbReference type="Proteomes" id="UP000294257"/>
    </source>
</evidence>
<name>A0A4V2ERS8_9PSEU</name>
<dbReference type="GO" id="GO:0097367">
    <property type="term" value="F:carbohydrate derivative binding"/>
    <property type="evidence" value="ECO:0007669"/>
    <property type="project" value="InterPro"/>
</dbReference>
<proteinExistence type="predicted"/>
<reference evidence="2 3" key="1">
    <citation type="submission" date="2019-02" db="EMBL/GenBank/DDBJ databases">
        <title>Genomic Encyclopedia of Type Strains, Phase IV (KMG-IV): sequencing the most valuable type-strain genomes for metagenomic binning, comparative biology and taxonomic classification.</title>
        <authorList>
            <person name="Goeker M."/>
        </authorList>
    </citation>
    <scope>NUCLEOTIDE SEQUENCE [LARGE SCALE GENOMIC DNA]</scope>
    <source>
        <strain evidence="2 3">DSM 101727</strain>
    </source>
</reference>
<feature type="domain" description="HTH rpiR-type" evidence="1">
    <location>
        <begin position="3"/>
        <end position="79"/>
    </location>
</feature>